<dbReference type="SMART" id="SM00356">
    <property type="entry name" value="ZnF_C3H1"/>
    <property type="match status" value="3"/>
</dbReference>
<sequence>MCFFFGSSSRETRTTSAAKFGGNGFHSSLPSHCFTPHGSFPSFAWLREKGSSRGSVNGYKEHLTKPAQFEEGRWHRCFHKYGYAGCLGETPYCLHTSVTKDSTTLTEDRLVIRLLVVRGLAVPRQGAPSTIACRAIVAQKPDPHDNFLNEMAQWLEREFTDWKVHGSNPGSAARILLTKLGKPGSIPAILLTSSLMADMHQNDSIRLFGRIFATISPYYSQVGAAVAKKPIMQSTGQKIGPLSDPALRRALFGGKSGPNSQSRPSNRRMPVANGTYRRRRHFQNWLEREFTDRKVRGSNPTSASRLPLSRLWQPGSIPALVLHFGGRAGRHRKGVTAEWYMCFRPGFGRYNTGAPSVVVLTGWMSRPPICHYYQAGNCLNGDSCRFSHPTVRCRTFASTGWCPYGYSCHFWHDLSQKQAAPPTVRRKICQFFINNQCKYGDKCSFSHDLEAENSSGLTLEEYRAQKKLSQLSLANQPKLFAKNLRNDNLFCASPTNVLRASNGSLFSCGKSSASERSLAISRAPVPRPDRATNQVRLENVTQAEIDRLQCTEVERLVKGVSADRLREVDADKTGRTFHLRFSSTDPDWVYDVREIVLSIHFDPMYPVQPLKVCVLPMECLPAILVEHLNNTISSWISCRHKRNQLENMAELYLQQFFRWLDRSLEHMFTGGLRKYKAQLNGNTREGTSSNASFKPQVSPTRTTSSPVSNDVRPDKGSDGSGFYYDSSESEDLGDGDSNSTSESSDSSQSFDEGLYLDLHPGGICSEPHCTDSQLTNEVNNAGESQRVSDCASDVAIKATQTVHLDDLKLNGKAGTLIQRRLPATLHCVRCCLTFSWIFNLHGDPFTTDGLAVTRLRSLPPHSVSCARCKNSMKLVFQAAVAHTFDSCVGTLHLDGCVADDIPSKESELVVLCTECNKVVKLMGVQAARPKNKYCFTCHSLIGVEFSKFRLESIKGASSLVVYAKESDGDRSKDAPGVSRRQRRLVNVAQNPLIQDGSPLPDYGSCKHYRKSYRWLRFPCCGRLDPCDVCHDEAVTDGHEMELATRMVCGFCSKEQAFSNTKPCVRCGKQLTGSRSAHWEGGKGCRNKFTMSRKDVKKYSQMNKTVSRNKSKPC</sequence>
<evidence type="ECO:0000256" key="5">
    <source>
        <dbReference type="SAM" id="MobiDB-lite"/>
    </source>
</evidence>
<proteinExistence type="predicted"/>
<gene>
    <name evidence="6" type="ORF">CSKR_108554</name>
</gene>
<reference evidence="6 7" key="2">
    <citation type="journal article" date="2021" name="Genomics">
        <title>High-quality reference genome for Clonorchis sinensis.</title>
        <authorList>
            <person name="Young N.D."/>
            <person name="Stroehlein A.J."/>
            <person name="Kinkar L."/>
            <person name="Wang T."/>
            <person name="Sohn W.M."/>
            <person name="Chang B.C.H."/>
            <person name="Kaur P."/>
            <person name="Weisz D."/>
            <person name="Dudchenko O."/>
            <person name="Aiden E.L."/>
            <person name="Korhonen P.K."/>
            <person name="Gasser R.B."/>
        </authorList>
    </citation>
    <scope>NUCLEOTIDE SEQUENCE [LARGE SCALE GENOMIC DNA]</scope>
    <source>
        <strain evidence="6">Cs-k2</strain>
    </source>
</reference>
<evidence type="ECO:0000313" key="6">
    <source>
        <dbReference type="EMBL" id="KAG5449484.1"/>
    </source>
</evidence>
<keyword evidence="2" id="KW-0677">Repeat</keyword>
<dbReference type="InterPro" id="IPR000571">
    <property type="entry name" value="Znf_CCCH"/>
</dbReference>
<keyword evidence="4" id="KW-0862">Zinc</keyword>
<dbReference type="Pfam" id="PF18044">
    <property type="entry name" value="zf-CCCH_4"/>
    <property type="match status" value="2"/>
</dbReference>
<evidence type="ECO:0000313" key="7">
    <source>
        <dbReference type="Proteomes" id="UP000286415"/>
    </source>
</evidence>
<dbReference type="OrthoDB" id="411372at2759"/>
<evidence type="ECO:0000256" key="2">
    <source>
        <dbReference type="ARBA" id="ARBA00022737"/>
    </source>
</evidence>
<feature type="compositionally biased region" description="Low complexity" evidence="5">
    <location>
        <begin position="697"/>
        <end position="708"/>
    </location>
</feature>
<feature type="compositionally biased region" description="Low complexity" evidence="5">
    <location>
        <begin position="735"/>
        <end position="751"/>
    </location>
</feature>
<dbReference type="PANTHER" id="PTHR12547">
    <property type="entry name" value="CCCH ZINC FINGER/TIS11-RELATED"/>
    <property type="match status" value="1"/>
</dbReference>
<keyword evidence="7" id="KW-1185">Reference proteome</keyword>
<name>A0A3R7C8F4_CLOSI</name>
<dbReference type="InterPro" id="IPR037274">
    <property type="entry name" value="Znf_CHY_sf"/>
</dbReference>
<dbReference type="InterPro" id="IPR036855">
    <property type="entry name" value="Znf_CCCH_sf"/>
</dbReference>
<accession>A0A3R7C8F4</accession>
<feature type="compositionally biased region" description="Polar residues" evidence="5">
    <location>
        <begin position="681"/>
        <end position="695"/>
    </location>
</feature>
<reference evidence="6 7" key="1">
    <citation type="journal article" date="2018" name="Biotechnol. Adv.">
        <title>Improved genomic resources and new bioinformatic workflow for the carcinogenic parasite Clonorchis sinensis: Biotechnological implications.</title>
        <authorList>
            <person name="Wang D."/>
            <person name="Korhonen P.K."/>
            <person name="Gasser R.B."/>
            <person name="Young N.D."/>
        </authorList>
    </citation>
    <scope>NUCLEOTIDE SEQUENCE [LARGE SCALE GENOMIC DNA]</scope>
    <source>
        <strain evidence="6">Cs-k2</strain>
    </source>
</reference>
<dbReference type="Pfam" id="PF05495">
    <property type="entry name" value="zf-CHY"/>
    <property type="match status" value="1"/>
</dbReference>
<dbReference type="InterPro" id="IPR045877">
    <property type="entry name" value="ZFP36-like"/>
</dbReference>
<dbReference type="AlphaFoldDB" id="A0A3R7C8F4"/>
<dbReference type="Pfam" id="PF00642">
    <property type="entry name" value="zf-CCCH"/>
    <property type="match status" value="1"/>
</dbReference>
<evidence type="ECO:0000256" key="1">
    <source>
        <dbReference type="ARBA" id="ARBA00022723"/>
    </source>
</evidence>
<dbReference type="Proteomes" id="UP000286415">
    <property type="component" value="Unassembled WGS sequence"/>
</dbReference>
<feature type="region of interest" description="Disordered" evidence="5">
    <location>
        <begin position="681"/>
        <end position="751"/>
    </location>
</feature>
<organism evidence="6 7">
    <name type="scientific">Clonorchis sinensis</name>
    <name type="common">Chinese liver fluke</name>
    <dbReference type="NCBI Taxonomy" id="79923"/>
    <lineage>
        <taxon>Eukaryota</taxon>
        <taxon>Metazoa</taxon>
        <taxon>Spiralia</taxon>
        <taxon>Lophotrochozoa</taxon>
        <taxon>Platyhelminthes</taxon>
        <taxon>Trematoda</taxon>
        <taxon>Digenea</taxon>
        <taxon>Opisthorchiida</taxon>
        <taxon>Opisthorchiata</taxon>
        <taxon>Opisthorchiidae</taxon>
        <taxon>Clonorchis</taxon>
    </lineage>
</organism>
<dbReference type="InterPro" id="IPR008913">
    <property type="entry name" value="Znf_CHY"/>
</dbReference>
<dbReference type="GO" id="GO:0003729">
    <property type="term" value="F:mRNA binding"/>
    <property type="evidence" value="ECO:0007669"/>
    <property type="project" value="InterPro"/>
</dbReference>
<dbReference type="SUPFAM" id="SSF90229">
    <property type="entry name" value="CCCH zinc finger"/>
    <property type="match status" value="3"/>
</dbReference>
<evidence type="ECO:0000256" key="3">
    <source>
        <dbReference type="ARBA" id="ARBA00022771"/>
    </source>
</evidence>
<dbReference type="PANTHER" id="PTHR12547:SF18">
    <property type="entry name" value="PROTEIN TIS11"/>
    <property type="match status" value="1"/>
</dbReference>
<feature type="region of interest" description="Disordered" evidence="5">
    <location>
        <begin position="251"/>
        <end position="272"/>
    </location>
</feature>
<dbReference type="Gene3D" id="4.10.1000.10">
    <property type="entry name" value="Zinc finger, CCCH-type"/>
    <property type="match status" value="2"/>
</dbReference>
<protein>
    <submittedName>
        <fullName evidence="6">Uncharacterized protein</fullName>
    </submittedName>
</protein>
<dbReference type="SUPFAM" id="SSF161219">
    <property type="entry name" value="CHY zinc finger-like"/>
    <property type="match status" value="1"/>
</dbReference>
<evidence type="ECO:0000256" key="4">
    <source>
        <dbReference type="ARBA" id="ARBA00022833"/>
    </source>
</evidence>
<dbReference type="STRING" id="79923.A0A3R7C8F4"/>
<comment type="caution">
    <text evidence="6">The sequence shown here is derived from an EMBL/GenBank/DDBJ whole genome shotgun (WGS) entry which is preliminary data.</text>
</comment>
<keyword evidence="1" id="KW-0479">Metal-binding</keyword>
<dbReference type="InterPro" id="IPR041367">
    <property type="entry name" value="Znf-CCCH_4"/>
</dbReference>
<dbReference type="PROSITE" id="PS50103">
    <property type="entry name" value="ZF_C3H1"/>
    <property type="match status" value="3"/>
</dbReference>
<dbReference type="GO" id="GO:0008270">
    <property type="term" value="F:zinc ion binding"/>
    <property type="evidence" value="ECO:0007669"/>
    <property type="project" value="UniProtKB-KW"/>
</dbReference>
<dbReference type="PROSITE" id="PS51266">
    <property type="entry name" value="ZF_CHY"/>
    <property type="match status" value="1"/>
</dbReference>
<dbReference type="InParanoid" id="A0A3R7C8F4"/>
<dbReference type="EMBL" id="NIRI02000042">
    <property type="protein sequence ID" value="KAG5449484.1"/>
    <property type="molecule type" value="Genomic_DNA"/>
</dbReference>
<keyword evidence="3" id="KW-0863">Zinc-finger</keyword>